<dbReference type="CDD" id="cd00761">
    <property type="entry name" value="Glyco_tranf_GTA_type"/>
    <property type="match status" value="1"/>
</dbReference>
<dbReference type="RefSeq" id="WP_144262110.1">
    <property type="nucleotide sequence ID" value="NZ_QMDX01000005.1"/>
</dbReference>
<comment type="caution">
    <text evidence="2">The sequence shown here is derived from an EMBL/GenBank/DDBJ whole genome shotgun (WGS) entry which is preliminary data.</text>
</comment>
<feature type="domain" description="Glycosyltransferase 2-like" evidence="1">
    <location>
        <begin position="11"/>
        <end position="105"/>
    </location>
</feature>
<sequence length="301" mass="34025">MRDVALATKVFSRAEKLGALLKSAGDAELDAVYVADDGEASDRKDELYAAEYPFDLTVLDLEYDAGLGRGRNAIVEVSDEPYLLFVDSDHRVPGNIDTLVAQAEARPDLGGISGLLYEDEKIRGTCHDLHERGDLLVRDVREDKPVEMVAGAPLVEFEFLPNVVLLRRECLSEQAWDDEYVIGKEHLDFYVAHAERTDWRFAVSPTVLFDHRPGGDEGYVSNRESAAKLAHSKRYFLKKWGYRQILLGQTDWTDATHRQGTIGQLVEWGLKRALLSLPSAVQAWVMNRRDAMRRRRSRPPL</sequence>
<dbReference type="Pfam" id="PF00535">
    <property type="entry name" value="Glycos_transf_2"/>
    <property type="match status" value="1"/>
</dbReference>
<gene>
    <name evidence="2" type="ORF">DP107_10490</name>
</gene>
<reference evidence="2 3" key="1">
    <citation type="submission" date="2018-06" db="EMBL/GenBank/DDBJ databases">
        <title>Natronomonas sp. F16-60 a new haloarchaeon isolated from a solar saltern of Isla Cristina, Huelva, Spain.</title>
        <authorList>
            <person name="Duran-Viseras A."/>
            <person name="Sanchez-Porro C."/>
            <person name="Ventosa A."/>
        </authorList>
    </citation>
    <scope>NUCLEOTIDE SEQUENCE [LARGE SCALE GENOMIC DNA]</scope>
    <source>
        <strain evidence="2 3">F16-60</strain>
    </source>
</reference>
<dbReference type="InParanoid" id="A0A554N9H1"/>
<evidence type="ECO:0000313" key="2">
    <source>
        <dbReference type="EMBL" id="TSD14058.1"/>
    </source>
</evidence>
<proteinExistence type="predicted"/>
<dbReference type="EMBL" id="QMDX01000005">
    <property type="protein sequence ID" value="TSD14058.1"/>
    <property type="molecule type" value="Genomic_DNA"/>
</dbReference>
<keyword evidence="3" id="KW-1185">Reference proteome</keyword>
<dbReference type="OrthoDB" id="46222at2157"/>
<name>A0A554N9H1_9EURY</name>
<protein>
    <recommendedName>
        <fullName evidence="1">Glycosyltransferase 2-like domain-containing protein</fullName>
    </recommendedName>
</protein>
<organism evidence="2 3">
    <name type="scientific">Haloglomus irregulare</name>
    <dbReference type="NCBI Taxonomy" id="2234134"/>
    <lineage>
        <taxon>Archaea</taxon>
        <taxon>Methanobacteriati</taxon>
        <taxon>Methanobacteriota</taxon>
        <taxon>Stenosarchaea group</taxon>
        <taxon>Halobacteria</taxon>
        <taxon>Halobacteriales</taxon>
        <taxon>Natronomonadaceae</taxon>
        <taxon>Haloglomus</taxon>
    </lineage>
</organism>
<dbReference type="Gene3D" id="3.90.550.10">
    <property type="entry name" value="Spore Coat Polysaccharide Biosynthesis Protein SpsA, Chain A"/>
    <property type="match status" value="1"/>
</dbReference>
<dbReference type="AlphaFoldDB" id="A0A554N9H1"/>
<accession>A0A554N9H1</accession>
<dbReference type="Proteomes" id="UP000319894">
    <property type="component" value="Unassembled WGS sequence"/>
</dbReference>
<dbReference type="InterPro" id="IPR029044">
    <property type="entry name" value="Nucleotide-diphossugar_trans"/>
</dbReference>
<dbReference type="SUPFAM" id="SSF53448">
    <property type="entry name" value="Nucleotide-diphospho-sugar transferases"/>
    <property type="match status" value="1"/>
</dbReference>
<dbReference type="InterPro" id="IPR001173">
    <property type="entry name" value="Glyco_trans_2-like"/>
</dbReference>
<evidence type="ECO:0000259" key="1">
    <source>
        <dbReference type="Pfam" id="PF00535"/>
    </source>
</evidence>
<evidence type="ECO:0000313" key="3">
    <source>
        <dbReference type="Proteomes" id="UP000319894"/>
    </source>
</evidence>